<dbReference type="AlphaFoldDB" id="A0A0A9CEG9"/>
<sequence length="45" mass="5173">MCSNLGRWGNWFLVLLTQRFLMGFLSFSFFGIESCSSNRKYGIGT</sequence>
<proteinExistence type="predicted"/>
<keyword evidence="1" id="KW-0812">Transmembrane</keyword>
<organism evidence="2">
    <name type="scientific">Arundo donax</name>
    <name type="common">Giant reed</name>
    <name type="synonym">Donax arundinaceus</name>
    <dbReference type="NCBI Taxonomy" id="35708"/>
    <lineage>
        <taxon>Eukaryota</taxon>
        <taxon>Viridiplantae</taxon>
        <taxon>Streptophyta</taxon>
        <taxon>Embryophyta</taxon>
        <taxon>Tracheophyta</taxon>
        <taxon>Spermatophyta</taxon>
        <taxon>Magnoliopsida</taxon>
        <taxon>Liliopsida</taxon>
        <taxon>Poales</taxon>
        <taxon>Poaceae</taxon>
        <taxon>PACMAD clade</taxon>
        <taxon>Arundinoideae</taxon>
        <taxon>Arundineae</taxon>
        <taxon>Arundo</taxon>
    </lineage>
</organism>
<keyword evidence="1" id="KW-1133">Transmembrane helix</keyword>
<reference evidence="2" key="2">
    <citation type="journal article" date="2015" name="Data Brief">
        <title>Shoot transcriptome of the giant reed, Arundo donax.</title>
        <authorList>
            <person name="Barrero R.A."/>
            <person name="Guerrero F.D."/>
            <person name="Moolhuijzen P."/>
            <person name="Goolsby J.A."/>
            <person name="Tidwell J."/>
            <person name="Bellgard S.E."/>
            <person name="Bellgard M.I."/>
        </authorList>
    </citation>
    <scope>NUCLEOTIDE SEQUENCE</scope>
    <source>
        <tissue evidence="2">Shoot tissue taken approximately 20 cm above the soil surface</tissue>
    </source>
</reference>
<accession>A0A0A9CEG9</accession>
<keyword evidence="1" id="KW-0472">Membrane</keyword>
<reference evidence="2" key="1">
    <citation type="submission" date="2014-09" db="EMBL/GenBank/DDBJ databases">
        <authorList>
            <person name="Magalhaes I.L.F."/>
            <person name="Oliveira U."/>
            <person name="Santos F.R."/>
            <person name="Vidigal T.H.D.A."/>
            <person name="Brescovit A.D."/>
            <person name="Santos A.J."/>
        </authorList>
    </citation>
    <scope>NUCLEOTIDE SEQUENCE</scope>
    <source>
        <tissue evidence="2">Shoot tissue taken approximately 20 cm above the soil surface</tissue>
    </source>
</reference>
<evidence type="ECO:0000313" key="2">
    <source>
        <dbReference type="EMBL" id="JAD72858.1"/>
    </source>
</evidence>
<feature type="transmembrane region" description="Helical" evidence="1">
    <location>
        <begin position="12"/>
        <end position="32"/>
    </location>
</feature>
<evidence type="ECO:0000256" key="1">
    <source>
        <dbReference type="SAM" id="Phobius"/>
    </source>
</evidence>
<name>A0A0A9CEG9_ARUDO</name>
<dbReference type="EMBL" id="GBRH01225037">
    <property type="protein sequence ID" value="JAD72858.1"/>
    <property type="molecule type" value="Transcribed_RNA"/>
</dbReference>
<protein>
    <submittedName>
        <fullName evidence="2">Uncharacterized protein</fullName>
    </submittedName>
</protein>